<dbReference type="Pfam" id="PF00072">
    <property type="entry name" value="Response_reg"/>
    <property type="match status" value="1"/>
</dbReference>
<proteinExistence type="predicted"/>
<dbReference type="STRING" id="330214.NIDE0580"/>
<dbReference type="GO" id="GO:0006355">
    <property type="term" value="P:regulation of DNA-templated transcription"/>
    <property type="evidence" value="ECO:0007669"/>
    <property type="project" value="InterPro"/>
</dbReference>
<dbReference type="eggNOG" id="COG2197">
    <property type="taxonomic scope" value="Bacteria"/>
</dbReference>
<dbReference type="InterPro" id="IPR001789">
    <property type="entry name" value="Sig_transdc_resp-reg_receiver"/>
</dbReference>
<dbReference type="SMART" id="SM00421">
    <property type="entry name" value="HTH_LUXR"/>
    <property type="match status" value="1"/>
</dbReference>
<feature type="domain" description="Response regulatory" evidence="5">
    <location>
        <begin position="8"/>
        <end position="124"/>
    </location>
</feature>
<dbReference type="AlphaFoldDB" id="D8PAU4"/>
<feature type="modified residue" description="4-aspartylphosphate" evidence="3">
    <location>
        <position position="59"/>
    </location>
</feature>
<dbReference type="SMART" id="SM00448">
    <property type="entry name" value="REC"/>
    <property type="match status" value="1"/>
</dbReference>
<dbReference type="InterPro" id="IPR039420">
    <property type="entry name" value="WalR-like"/>
</dbReference>
<dbReference type="Pfam" id="PF00196">
    <property type="entry name" value="GerE"/>
    <property type="match status" value="1"/>
</dbReference>
<feature type="domain" description="HTH luxR-type" evidence="4">
    <location>
        <begin position="150"/>
        <end position="215"/>
    </location>
</feature>
<dbReference type="InterPro" id="IPR016032">
    <property type="entry name" value="Sig_transdc_resp-reg_C-effctor"/>
</dbReference>
<evidence type="ECO:0000256" key="1">
    <source>
        <dbReference type="ARBA" id="ARBA00022553"/>
    </source>
</evidence>
<dbReference type="CDD" id="cd06170">
    <property type="entry name" value="LuxR_C_like"/>
    <property type="match status" value="1"/>
</dbReference>
<protein>
    <submittedName>
        <fullName evidence="6">Transcriptional regulator, LuxR family</fullName>
    </submittedName>
</protein>
<keyword evidence="1 3" id="KW-0597">Phosphoprotein</keyword>
<dbReference type="PANTHER" id="PTHR43214:SF42">
    <property type="entry name" value="TRANSCRIPTIONAL REGULATORY PROTEIN DESR"/>
    <property type="match status" value="1"/>
</dbReference>
<dbReference type="Proteomes" id="UP000001660">
    <property type="component" value="Chromosome"/>
</dbReference>
<keyword evidence="7" id="KW-1185">Reference proteome</keyword>
<dbReference type="PROSITE" id="PS50043">
    <property type="entry name" value="HTH_LUXR_2"/>
    <property type="match status" value="1"/>
</dbReference>
<dbReference type="InterPro" id="IPR000792">
    <property type="entry name" value="Tscrpt_reg_LuxR_C"/>
</dbReference>
<dbReference type="KEGG" id="nde:NIDE0580"/>
<dbReference type="GO" id="GO:0003677">
    <property type="term" value="F:DNA binding"/>
    <property type="evidence" value="ECO:0007669"/>
    <property type="project" value="UniProtKB-KW"/>
</dbReference>
<evidence type="ECO:0000259" key="5">
    <source>
        <dbReference type="PROSITE" id="PS50110"/>
    </source>
</evidence>
<dbReference type="HOGENOM" id="CLU_000445_90_10_0"/>
<dbReference type="GO" id="GO:0000160">
    <property type="term" value="P:phosphorelay signal transduction system"/>
    <property type="evidence" value="ECO:0007669"/>
    <property type="project" value="InterPro"/>
</dbReference>
<dbReference type="InterPro" id="IPR058245">
    <property type="entry name" value="NreC/VraR/RcsB-like_REC"/>
</dbReference>
<dbReference type="PANTHER" id="PTHR43214">
    <property type="entry name" value="TWO-COMPONENT RESPONSE REGULATOR"/>
    <property type="match status" value="1"/>
</dbReference>
<dbReference type="OrthoDB" id="9808843at2"/>
<dbReference type="PRINTS" id="PR00038">
    <property type="entry name" value="HTHLUXR"/>
</dbReference>
<dbReference type="Gene3D" id="3.40.50.2300">
    <property type="match status" value="1"/>
</dbReference>
<dbReference type="SUPFAM" id="SSF52172">
    <property type="entry name" value="CheY-like"/>
    <property type="match status" value="1"/>
</dbReference>
<dbReference type="SUPFAM" id="SSF46894">
    <property type="entry name" value="C-terminal effector domain of the bipartite response regulators"/>
    <property type="match status" value="1"/>
</dbReference>
<organism evidence="6 7">
    <name type="scientific">Nitrospira defluvii</name>
    <dbReference type="NCBI Taxonomy" id="330214"/>
    <lineage>
        <taxon>Bacteria</taxon>
        <taxon>Pseudomonadati</taxon>
        <taxon>Nitrospirota</taxon>
        <taxon>Nitrospiria</taxon>
        <taxon>Nitrospirales</taxon>
        <taxon>Nitrospiraceae</taxon>
        <taxon>Nitrospira</taxon>
    </lineage>
</organism>
<accession>D8PAU4</accession>
<evidence type="ECO:0000259" key="4">
    <source>
        <dbReference type="PROSITE" id="PS50043"/>
    </source>
</evidence>
<reference evidence="6 7" key="1">
    <citation type="journal article" date="2010" name="Proc. Natl. Acad. Sci. U.S.A.">
        <title>A Nitrospira metagenome illuminates the physiology and evolution of globally important nitrite-oxidizing bacteria.</title>
        <authorList>
            <person name="Lucker S."/>
            <person name="Wagner M."/>
            <person name="Maixner F."/>
            <person name="Pelletier E."/>
            <person name="Koch H."/>
            <person name="Vacherie B."/>
            <person name="Rattei T."/>
            <person name="Sinninghe Damste J."/>
            <person name="Spieck E."/>
            <person name="Le Paslier D."/>
            <person name="Daims H."/>
        </authorList>
    </citation>
    <scope>NUCLEOTIDE SEQUENCE [LARGE SCALE GENOMIC DNA]</scope>
</reference>
<dbReference type="PROSITE" id="PS00622">
    <property type="entry name" value="HTH_LUXR_1"/>
    <property type="match status" value="1"/>
</dbReference>
<sequence>MDAQHLYRIVLIDDSRMARLGLREQLNRTAEFRLVGEAASMTEGLELIEKLNPDLVLLDISLPDGSGVHACSRLVAGRPDTRVLILSVYDDPAVIREAIAAGAQGYVLKDTPVAMWRNAMRRAAGSGVVLGPQLIGLVLMEVREMANGLTTACMGDLSPQERRLLPLVAEGRTNKEIAVALSLSDKTVKNYISNMYSKLGVTRRSQVATLYARTLPSGGILAEDCA</sequence>
<name>D8PAU4_9BACT</name>
<dbReference type="EMBL" id="FP929003">
    <property type="protein sequence ID" value="CBK40353.1"/>
    <property type="molecule type" value="Genomic_DNA"/>
</dbReference>
<gene>
    <name evidence="6" type="ORF">NIDE0580</name>
</gene>
<evidence type="ECO:0000313" key="7">
    <source>
        <dbReference type="Proteomes" id="UP000001660"/>
    </source>
</evidence>
<dbReference type="CDD" id="cd17535">
    <property type="entry name" value="REC_NarL-like"/>
    <property type="match status" value="1"/>
</dbReference>
<dbReference type="PROSITE" id="PS50110">
    <property type="entry name" value="RESPONSE_REGULATORY"/>
    <property type="match status" value="1"/>
</dbReference>
<evidence type="ECO:0000256" key="3">
    <source>
        <dbReference type="PROSITE-ProRule" id="PRU00169"/>
    </source>
</evidence>
<evidence type="ECO:0000313" key="6">
    <source>
        <dbReference type="EMBL" id="CBK40353.1"/>
    </source>
</evidence>
<dbReference type="InterPro" id="IPR011006">
    <property type="entry name" value="CheY-like_superfamily"/>
</dbReference>
<keyword evidence="2" id="KW-0238">DNA-binding</keyword>
<evidence type="ECO:0000256" key="2">
    <source>
        <dbReference type="ARBA" id="ARBA00023125"/>
    </source>
</evidence>